<proteinExistence type="inferred from homology"/>
<dbReference type="Pfam" id="PF01849">
    <property type="entry name" value="NAC"/>
    <property type="match status" value="1"/>
</dbReference>
<comment type="subunit">
    <text evidence="4">Homodimer. Interacts with the ribosome. Binds ribosomal RNA.</text>
</comment>
<dbReference type="InterPro" id="IPR002715">
    <property type="entry name" value="Nas_poly-pep-assoc_cplx_dom"/>
</dbReference>
<dbReference type="GO" id="GO:0015031">
    <property type="term" value="P:protein transport"/>
    <property type="evidence" value="ECO:0007669"/>
    <property type="project" value="UniProtKB-UniRule"/>
</dbReference>
<dbReference type="AlphaFoldDB" id="A0A7J3IA21"/>
<keyword evidence="2 4" id="KW-0694">RNA-binding</keyword>
<organism evidence="7">
    <name type="scientific">Ignisphaera aggregans</name>
    <dbReference type="NCBI Taxonomy" id="334771"/>
    <lineage>
        <taxon>Archaea</taxon>
        <taxon>Thermoproteota</taxon>
        <taxon>Thermoprotei</taxon>
        <taxon>Desulfurococcales</taxon>
        <taxon>Desulfurococcaceae</taxon>
        <taxon>Ignisphaera</taxon>
    </lineage>
</organism>
<dbReference type="EMBL" id="DTAI01000256">
    <property type="protein sequence ID" value="HGN37616.1"/>
    <property type="molecule type" value="Genomic_DNA"/>
</dbReference>
<accession>A0A7J3IA21</accession>
<dbReference type="SUPFAM" id="SSF46934">
    <property type="entry name" value="UBA-like"/>
    <property type="match status" value="1"/>
</dbReference>
<dbReference type="HAMAP" id="MF_00814">
    <property type="entry name" value="NAC_arch"/>
    <property type="match status" value="1"/>
</dbReference>
<comment type="caution">
    <text evidence="7">The sequence shown here is derived from an EMBL/GenBank/DDBJ whole genome shotgun (WGS) entry which is preliminary data.</text>
</comment>
<dbReference type="GO" id="GO:0003723">
    <property type="term" value="F:RNA binding"/>
    <property type="evidence" value="ECO:0007669"/>
    <property type="project" value="UniProtKB-UniRule"/>
</dbReference>
<dbReference type="InterPro" id="IPR005231">
    <property type="entry name" value="NAC_arc"/>
</dbReference>
<keyword evidence="1 4" id="KW-0813">Transport</keyword>
<dbReference type="InterPro" id="IPR009060">
    <property type="entry name" value="UBA-like_sf"/>
</dbReference>
<name>A0A7J3IA21_9CREN</name>
<protein>
    <recommendedName>
        <fullName evidence="4 5">Nascent polypeptide-associated complex protein</fullName>
    </recommendedName>
</protein>
<dbReference type="EMBL" id="DTBZ01000150">
    <property type="protein sequence ID" value="HGQ18887.1"/>
    <property type="molecule type" value="Genomic_DNA"/>
</dbReference>
<comment type="function">
    <text evidence="4">Contacts the emerging nascent chain on the ribosome.</text>
</comment>
<feature type="domain" description="NAC-A/B" evidence="6">
    <location>
        <begin position="3"/>
        <end position="74"/>
    </location>
</feature>
<comment type="similarity">
    <text evidence="4">Belongs to the NAC-alpha family.</text>
</comment>
<reference evidence="7" key="1">
    <citation type="journal article" date="2020" name="mSystems">
        <title>Genome- and Community-Level Interaction Insights into Carbon Utilization and Element Cycling Functions of Hydrothermarchaeota in Hydrothermal Sediment.</title>
        <authorList>
            <person name="Zhou Z."/>
            <person name="Liu Y."/>
            <person name="Xu W."/>
            <person name="Pan J."/>
            <person name="Luo Z.H."/>
            <person name="Li M."/>
        </authorList>
    </citation>
    <scope>NUCLEOTIDE SEQUENCE [LARGE SCALE GENOMIC DNA]</scope>
    <source>
        <strain evidence="7">SpSt-618</strain>
        <strain evidence="8">SpSt-657</strain>
    </source>
</reference>
<dbReference type="Gene3D" id="2.20.70.30">
    <property type="entry name" value="Nascent polypeptide-associated complex domain"/>
    <property type="match status" value="1"/>
</dbReference>
<evidence type="ECO:0000313" key="7">
    <source>
        <dbReference type="EMBL" id="HGN37616.1"/>
    </source>
</evidence>
<evidence type="ECO:0000256" key="2">
    <source>
        <dbReference type="ARBA" id="ARBA00022884"/>
    </source>
</evidence>
<evidence type="ECO:0000256" key="5">
    <source>
        <dbReference type="NCBIfam" id="TIGR00264"/>
    </source>
</evidence>
<dbReference type="Gene3D" id="1.10.8.10">
    <property type="entry name" value="DNA helicase RuvA subunit, C-terminal domain"/>
    <property type="match status" value="1"/>
</dbReference>
<evidence type="ECO:0000256" key="1">
    <source>
        <dbReference type="ARBA" id="ARBA00022448"/>
    </source>
</evidence>
<dbReference type="NCBIfam" id="TIGR00264">
    <property type="entry name" value="archaeal-type nascent polypeptide-associated complex protein"/>
    <property type="match status" value="1"/>
</dbReference>
<sequence length="124" mass="13941">MFPINPRELQKQLKQLKKMGMKIEQLENVDEVVIQLEGKKLILEKPDVMALEFASQKVFYIVPKSIREEIGGIKAETPATSIKEDDISFIAEFTGVSRDVAREALIRAGGDIAKAIEILQSEKK</sequence>
<gene>
    <name evidence="4" type="primary">nac</name>
    <name evidence="7" type="ORF">ENT87_08760</name>
    <name evidence="8" type="ORF">ENU30_07955</name>
</gene>
<evidence type="ECO:0000256" key="4">
    <source>
        <dbReference type="HAMAP-Rule" id="MF_00814"/>
    </source>
</evidence>
<evidence type="ECO:0000259" key="6">
    <source>
        <dbReference type="PROSITE" id="PS51151"/>
    </source>
</evidence>
<evidence type="ECO:0000313" key="8">
    <source>
        <dbReference type="EMBL" id="HGQ18887.1"/>
    </source>
</evidence>
<dbReference type="PROSITE" id="PS51151">
    <property type="entry name" value="NAC_AB"/>
    <property type="match status" value="1"/>
</dbReference>
<dbReference type="SMART" id="SM01407">
    <property type="entry name" value="NAC"/>
    <property type="match status" value="1"/>
</dbReference>
<keyword evidence="3 4" id="KW-0653">Protein transport</keyword>
<evidence type="ECO:0000256" key="3">
    <source>
        <dbReference type="ARBA" id="ARBA00022927"/>
    </source>
</evidence>
<dbReference type="InterPro" id="IPR038187">
    <property type="entry name" value="NAC_A/B_dom_sf"/>
</dbReference>